<name>A0AAU7T1S1_9GAMM</name>
<dbReference type="RefSeq" id="WP_349929928.1">
    <property type="nucleotide sequence ID" value="NZ_CP157984.1"/>
</dbReference>
<proteinExistence type="predicted"/>
<protein>
    <recommendedName>
        <fullName evidence="2">DUF4276 family protein</fullName>
    </recommendedName>
</protein>
<gene>
    <name evidence="1" type="ORF">ABJ384_15705</name>
</gene>
<evidence type="ECO:0000313" key="1">
    <source>
        <dbReference type="EMBL" id="XBU17320.1"/>
    </source>
</evidence>
<dbReference type="EMBL" id="CP157984">
    <property type="protein sequence ID" value="XBU17320.1"/>
    <property type="molecule type" value="Genomic_DNA"/>
</dbReference>
<organism evidence="1">
    <name type="scientific">Acinetobacter sp. A1-4-2</name>
    <dbReference type="NCBI Taxonomy" id="3156489"/>
    <lineage>
        <taxon>Bacteria</taxon>
        <taxon>Pseudomonadati</taxon>
        <taxon>Pseudomonadota</taxon>
        <taxon>Gammaproteobacteria</taxon>
        <taxon>Moraxellales</taxon>
        <taxon>Moraxellaceae</taxon>
        <taxon>Acinetobacter</taxon>
    </lineage>
</organism>
<dbReference type="AlphaFoldDB" id="A0AAU7T1S1"/>
<accession>A0AAU7T1S1</accession>
<reference evidence="1" key="1">
    <citation type="submission" date="2024-06" db="EMBL/GenBank/DDBJ databases">
        <authorList>
            <person name="Song Z."/>
        </authorList>
    </citation>
    <scope>NUCLEOTIDE SEQUENCE</scope>
    <source>
        <strain evidence="1">A1-4-2</strain>
        <plasmid evidence="1">unnamed3</plasmid>
    </source>
</reference>
<sequence length="194" mass="22272">MVKIGFIVEGETEKVLVSSQPFKNWISQFNLELIDHIINAKGGGNLLPNKVNDMIETLNNKGADHIFILTDLEDYPSISHVKNRIDHPEINDSFITIVATESWFLACSTALGFWLEKDSEYYIDDPENRDFEKPFERIKALGLQEKKRGCRNKITLAKDMVQRCGFSFEEIMQHPNCSSIKYMETILKSLNPQS</sequence>
<evidence type="ECO:0008006" key="2">
    <source>
        <dbReference type="Google" id="ProtNLM"/>
    </source>
</evidence>
<geneLocation type="plasmid" evidence="1">
    <name>unnamed3</name>
</geneLocation>
<keyword evidence="1" id="KW-0614">Plasmid</keyword>